<dbReference type="PROSITE" id="PS00814">
    <property type="entry name" value="ADX"/>
    <property type="match status" value="1"/>
</dbReference>
<evidence type="ECO:0000256" key="6">
    <source>
        <dbReference type="ARBA" id="ARBA00034078"/>
    </source>
</evidence>
<gene>
    <name evidence="8" type="ORF">PSM7751_00398</name>
</gene>
<dbReference type="GO" id="GO:0140647">
    <property type="term" value="P:P450-containing electron transport chain"/>
    <property type="evidence" value="ECO:0007669"/>
    <property type="project" value="InterPro"/>
</dbReference>
<dbReference type="OrthoDB" id="9799640at2"/>
<dbReference type="AlphaFoldDB" id="A0A1X6YAK4"/>
<evidence type="ECO:0000256" key="1">
    <source>
        <dbReference type="ARBA" id="ARBA00010914"/>
    </source>
</evidence>
<dbReference type="CDD" id="cd00207">
    <property type="entry name" value="fer2"/>
    <property type="match status" value="1"/>
</dbReference>
<accession>A0A1X6YAK4</accession>
<reference evidence="8 9" key="1">
    <citation type="submission" date="2017-03" db="EMBL/GenBank/DDBJ databases">
        <authorList>
            <person name="Afonso C.L."/>
            <person name="Miller P.J."/>
            <person name="Scott M.A."/>
            <person name="Spackman E."/>
            <person name="Goraichik I."/>
            <person name="Dimitrov K.M."/>
            <person name="Suarez D.L."/>
            <person name="Swayne D.E."/>
        </authorList>
    </citation>
    <scope>NUCLEOTIDE SEQUENCE [LARGE SCALE GENOMIC DNA]</scope>
    <source>
        <strain evidence="8 9">CECT 7751</strain>
    </source>
</reference>
<dbReference type="Pfam" id="PF00111">
    <property type="entry name" value="Fer2"/>
    <property type="match status" value="1"/>
</dbReference>
<sequence length="107" mass="11404">MVKITYIEHDGTTHALDLAEGLTVMEGGRDNGVEGIVAECGGACACSTCHVYVAPDWVDRLPPMDPMEEDMLDFAPGSDPARSRLSCQLKITAALDGLVVEVPEEQA</sequence>
<comment type="similarity">
    <text evidence="1">Belongs to the adrenodoxin/putidaredoxin family.</text>
</comment>
<dbReference type="InterPro" id="IPR036010">
    <property type="entry name" value="2Fe-2S_ferredoxin-like_sf"/>
</dbReference>
<protein>
    <submittedName>
        <fullName evidence="8">Ferredoxin-6</fullName>
    </submittedName>
</protein>
<dbReference type="PRINTS" id="PR00355">
    <property type="entry name" value="ADRENODOXIN"/>
</dbReference>
<dbReference type="GO" id="GO:0005829">
    <property type="term" value="C:cytosol"/>
    <property type="evidence" value="ECO:0007669"/>
    <property type="project" value="TreeGrafter"/>
</dbReference>
<dbReference type="SUPFAM" id="SSF54292">
    <property type="entry name" value="2Fe-2S ferredoxin-like"/>
    <property type="match status" value="1"/>
</dbReference>
<evidence type="ECO:0000256" key="3">
    <source>
        <dbReference type="ARBA" id="ARBA00022723"/>
    </source>
</evidence>
<dbReference type="InterPro" id="IPR001055">
    <property type="entry name" value="Adrenodoxin-like"/>
</dbReference>
<name>A0A1X6YAK4_9RHOB</name>
<comment type="cofactor">
    <cofactor evidence="6">
        <name>[2Fe-2S] cluster</name>
        <dbReference type="ChEBI" id="CHEBI:190135"/>
    </cofactor>
</comment>
<dbReference type="Gene3D" id="3.10.20.30">
    <property type="match status" value="1"/>
</dbReference>
<dbReference type="EMBL" id="FWFN01000001">
    <property type="protein sequence ID" value="SLN15170.1"/>
    <property type="molecule type" value="Genomic_DNA"/>
</dbReference>
<dbReference type="InterPro" id="IPR001041">
    <property type="entry name" value="2Fe-2S_ferredoxin-type"/>
</dbReference>
<proteinExistence type="inferred from homology"/>
<dbReference type="PANTHER" id="PTHR23426">
    <property type="entry name" value="FERREDOXIN/ADRENODOXIN"/>
    <property type="match status" value="1"/>
</dbReference>
<dbReference type="InterPro" id="IPR018298">
    <property type="entry name" value="Adrenodoxin_Fe-S_BS"/>
</dbReference>
<dbReference type="Proteomes" id="UP000193963">
    <property type="component" value="Unassembled WGS sequence"/>
</dbReference>
<dbReference type="PANTHER" id="PTHR23426:SF65">
    <property type="entry name" value="FERREDOXIN-2, MITOCHONDRIAL"/>
    <property type="match status" value="1"/>
</dbReference>
<dbReference type="PROSITE" id="PS51085">
    <property type="entry name" value="2FE2S_FER_2"/>
    <property type="match status" value="1"/>
</dbReference>
<keyword evidence="2" id="KW-0001">2Fe-2S</keyword>
<dbReference type="GO" id="GO:0009055">
    <property type="term" value="F:electron transfer activity"/>
    <property type="evidence" value="ECO:0007669"/>
    <property type="project" value="TreeGrafter"/>
</dbReference>
<keyword evidence="4" id="KW-0408">Iron</keyword>
<keyword evidence="3" id="KW-0479">Metal-binding</keyword>
<evidence type="ECO:0000256" key="5">
    <source>
        <dbReference type="ARBA" id="ARBA00023014"/>
    </source>
</evidence>
<evidence type="ECO:0000313" key="9">
    <source>
        <dbReference type="Proteomes" id="UP000193963"/>
    </source>
</evidence>
<evidence type="ECO:0000256" key="4">
    <source>
        <dbReference type="ARBA" id="ARBA00023004"/>
    </source>
</evidence>
<keyword evidence="5" id="KW-0411">Iron-sulfur</keyword>
<feature type="domain" description="2Fe-2S ferredoxin-type" evidence="7">
    <location>
        <begin position="2"/>
        <end position="106"/>
    </location>
</feature>
<evidence type="ECO:0000256" key="2">
    <source>
        <dbReference type="ARBA" id="ARBA00022714"/>
    </source>
</evidence>
<evidence type="ECO:0000259" key="7">
    <source>
        <dbReference type="PROSITE" id="PS51085"/>
    </source>
</evidence>
<keyword evidence="9" id="KW-1185">Reference proteome</keyword>
<dbReference type="GO" id="GO:0051537">
    <property type="term" value="F:2 iron, 2 sulfur cluster binding"/>
    <property type="evidence" value="ECO:0007669"/>
    <property type="project" value="UniProtKB-KW"/>
</dbReference>
<organism evidence="8 9">
    <name type="scientific">Pseudooceanicola marinus</name>
    <dbReference type="NCBI Taxonomy" id="396013"/>
    <lineage>
        <taxon>Bacteria</taxon>
        <taxon>Pseudomonadati</taxon>
        <taxon>Pseudomonadota</taxon>
        <taxon>Alphaproteobacteria</taxon>
        <taxon>Rhodobacterales</taxon>
        <taxon>Paracoccaceae</taxon>
        <taxon>Pseudooceanicola</taxon>
    </lineage>
</organism>
<dbReference type="GO" id="GO:0046872">
    <property type="term" value="F:metal ion binding"/>
    <property type="evidence" value="ECO:0007669"/>
    <property type="project" value="UniProtKB-KW"/>
</dbReference>
<dbReference type="RefSeq" id="WP_085886309.1">
    <property type="nucleotide sequence ID" value="NZ_FWFN01000001.1"/>
</dbReference>
<dbReference type="InterPro" id="IPR012675">
    <property type="entry name" value="Beta-grasp_dom_sf"/>
</dbReference>
<evidence type="ECO:0000313" key="8">
    <source>
        <dbReference type="EMBL" id="SLN15170.1"/>
    </source>
</evidence>